<dbReference type="EMBL" id="LAVV01006871">
    <property type="protein sequence ID" value="KNZ57964.1"/>
    <property type="molecule type" value="Genomic_DNA"/>
</dbReference>
<evidence type="ECO:0000313" key="2">
    <source>
        <dbReference type="EMBL" id="KNZ57964.1"/>
    </source>
</evidence>
<dbReference type="AlphaFoldDB" id="A0A0L6VB76"/>
<proteinExistence type="predicted"/>
<gene>
    <name evidence="2" type="ORF">VP01_202g1</name>
</gene>
<keyword evidence="1" id="KW-1133">Transmembrane helix</keyword>
<feature type="transmembrane region" description="Helical" evidence="1">
    <location>
        <begin position="282"/>
        <end position="307"/>
    </location>
</feature>
<feature type="transmembrane region" description="Helical" evidence="1">
    <location>
        <begin position="121"/>
        <end position="139"/>
    </location>
</feature>
<keyword evidence="3" id="KW-1185">Reference proteome</keyword>
<comment type="caution">
    <text evidence="2">The sequence shown here is derived from an EMBL/GenBank/DDBJ whole genome shotgun (WGS) entry which is preliminary data.</text>
</comment>
<feature type="transmembrane region" description="Helical" evidence="1">
    <location>
        <begin position="327"/>
        <end position="349"/>
    </location>
</feature>
<dbReference type="VEuPathDB" id="FungiDB:VP01_202g1"/>
<keyword evidence="1" id="KW-0812">Transmembrane</keyword>
<protein>
    <submittedName>
        <fullName evidence="2">Uncharacterized protein</fullName>
    </submittedName>
</protein>
<sequence>MEFFVSHIEPWAQSQTKCCFKRSTRYLTKHPLIHFDTRHSTNESSSFLKSNTTTHFEIRLSREGTSKFTHTALNPSICAQQLINSLHSWLASEHTHPFPLLSSFLSFALTLYPFSSPSSSLYHLFLYISSSIALLVIFFKPKLSYLQQTLHIFKPSPQTLIKKYQRQTAENKGKQADKQGTKGKDHYLQNISEISCPSSLNIYLCALSSQIPSSTFGLEFLEVLHLDFCSFTEVAERFLHHHSLADSHGFLDILEWFFHVELIKIALLARGSLFRALRVARVAGVFTSSINLNFNFFFLMLFIFSFFWDIFDEFLSEFKHHLVDCGFFLEVLWGLGAHWGIFGSFWGFCGAHSGGFGRRTVFEWFCGEGWVRGSVGLLSLLIGAFGRCSGVSDWCFAGFGGFVW</sequence>
<evidence type="ECO:0000256" key="1">
    <source>
        <dbReference type="SAM" id="Phobius"/>
    </source>
</evidence>
<dbReference type="Proteomes" id="UP000037035">
    <property type="component" value="Unassembled WGS sequence"/>
</dbReference>
<reference evidence="2 3" key="1">
    <citation type="submission" date="2015-08" db="EMBL/GenBank/DDBJ databases">
        <title>Next Generation Sequencing and Analysis of the Genome of Puccinia sorghi L Schw, the Causal Agent of Maize Common Rust.</title>
        <authorList>
            <person name="Rochi L."/>
            <person name="Burguener G."/>
            <person name="Darino M."/>
            <person name="Turjanski A."/>
            <person name="Kreff E."/>
            <person name="Dieguez M.J."/>
            <person name="Sacco F."/>
        </authorList>
    </citation>
    <scope>NUCLEOTIDE SEQUENCE [LARGE SCALE GENOMIC DNA]</scope>
    <source>
        <strain evidence="2 3">RO10H11247</strain>
    </source>
</reference>
<accession>A0A0L6VB76</accession>
<organism evidence="2 3">
    <name type="scientific">Puccinia sorghi</name>
    <dbReference type="NCBI Taxonomy" id="27349"/>
    <lineage>
        <taxon>Eukaryota</taxon>
        <taxon>Fungi</taxon>
        <taxon>Dikarya</taxon>
        <taxon>Basidiomycota</taxon>
        <taxon>Pucciniomycotina</taxon>
        <taxon>Pucciniomycetes</taxon>
        <taxon>Pucciniales</taxon>
        <taxon>Pucciniaceae</taxon>
        <taxon>Puccinia</taxon>
    </lineage>
</organism>
<evidence type="ECO:0000313" key="3">
    <source>
        <dbReference type="Proteomes" id="UP000037035"/>
    </source>
</evidence>
<name>A0A0L6VB76_9BASI</name>
<keyword evidence="1" id="KW-0472">Membrane</keyword>